<accession>A0AAQ3NAZ2</accession>
<evidence type="ECO:0000256" key="1">
    <source>
        <dbReference type="SAM" id="MobiDB-lite"/>
    </source>
</evidence>
<feature type="compositionally biased region" description="Basic and acidic residues" evidence="1">
    <location>
        <begin position="222"/>
        <end position="251"/>
    </location>
</feature>
<evidence type="ECO:0000313" key="3">
    <source>
        <dbReference type="Proteomes" id="UP001374535"/>
    </source>
</evidence>
<name>A0AAQ3NAZ2_VIGMU</name>
<feature type="region of interest" description="Disordered" evidence="1">
    <location>
        <begin position="1"/>
        <end position="77"/>
    </location>
</feature>
<dbReference type="EMBL" id="CP144695">
    <property type="protein sequence ID" value="WVZ05526.1"/>
    <property type="molecule type" value="Genomic_DNA"/>
</dbReference>
<organism evidence="2 3">
    <name type="scientific">Vigna mungo</name>
    <name type="common">Black gram</name>
    <name type="synonym">Phaseolus mungo</name>
    <dbReference type="NCBI Taxonomy" id="3915"/>
    <lineage>
        <taxon>Eukaryota</taxon>
        <taxon>Viridiplantae</taxon>
        <taxon>Streptophyta</taxon>
        <taxon>Embryophyta</taxon>
        <taxon>Tracheophyta</taxon>
        <taxon>Spermatophyta</taxon>
        <taxon>Magnoliopsida</taxon>
        <taxon>eudicotyledons</taxon>
        <taxon>Gunneridae</taxon>
        <taxon>Pentapetalae</taxon>
        <taxon>rosids</taxon>
        <taxon>fabids</taxon>
        <taxon>Fabales</taxon>
        <taxon>Fabaceae</taxon>
        <taxon>Papilionoideae</taxon>
        <taxon>50 kb inversion clade</taxon>
        <taxon>NPAAA clade</taxon>
        <taxon>indigoferoid/millettioid clade</taxon>
        <taxon>Phaseoleae</taxon>
        <taxon>Vigna</taxon>
    </lineage>
</organism>
<dbReference type="Proteomes" id="UP001374535">
    <property type="component" value="Chromosome 6"/>
</dbReference>
<reference evidence="2 3" key="1">
    <citation type="journal article" date="2023" name="Life. Sci Alliance">
        <title>Evolutionary insights into 3D genome organization and epigenetic landscape of Vigna mungo.</title>
        <authorList>
            <person name="Junaid A."/>
            <person name="Singh B."/>
            <person name="Bhatia S."/>
        </authorList>
    </citation>
    <scope>NUCLEOTIDE SEQUENCE [LARGE SCALE GENOMIC DNA]</scope>
    <source>
        <strain evidence="2">Urdbean</strain>
    </source>
</reference>
<gene>
    <name evidence="2" type="ORF">V8G54_018872</name>
</gene>
<feature type="region of interest" description="Disordered" evidence="1">
    <location>
        <begin position="216"/>
        <end position="281"/>
    </location>
</feature>
<proteinExistence type="predicted"/>
<keyword evidence="3" id="KW-1185">Reference proteome</keyword>
<evidence type="ECO:0000313" key="2">
    <source>
        <dbReference type="EMBL" id="WVZ05526.1"/>
    </source>
</evidence>
<protein>
    <submittedName>
        <fullName evidence="2">Uncharacterized protein</fullName>
    </submittedName>
</protein>
<feature type="compositionally biased region" description="Polar residues" evidence="1">
    <location>
        <begin position="32"/>
        <end position="43"/>
    </location>
</feature>
<sequence>MVTRAMAPFTASPQQSSNQLGVKTHMKRIDSSWGSHDNQTGSMAQVAPLHNPSISKLHSDPGKMQMQPKPSPAKQPEKFPGRYNMCATLGGVAICRNRKIATGRRRSKKKEHDFLEKRDFWSRHHSLFWKTMEKTIKKDKAWSNGKPDSGSGSRLRVGKVLAPYTPARRHEPDKDWPCSYVSPLLVENQGSRSSGKAKEGCKNYYYKQTGLKPKLDGGVMFSRDRGVGRERENQKGPEPKAGNERRGETFRGSKGLSPNTKGAKIGNGGAKAESPSSLSETLRGSSILTSFPTHSLTYEKRNPRAFPLPQGCATTPSQNWPPRRHLLPASTSPSTADTTGTMAGHGDTAFPLPHSFPTPTITASNRATTPPSPTRLDVAGDPIATTPLLLSHSPFFFSDGIDDANPLTAAERPPAYLTIVDLTDSPSKGKDCLAMIWNFGLLIQEVRPKLWVEWVCDLVRDRGNDDTNGVLCDGFSGWLVVVVIDCGFCFDCRLCNNDGMLKGVVGSVKDKGLEDGFSLKSNGGVLMILGMQRWVTGETEKDESDKKKQQKKWTFILELSADSHLKPAMTITRVAMGEVSGLWRSFDDLENQRIRRSHTYLLELRLHWSWSAPVKMEMASPGMDDDSLSSVLSPGMNGGSLFFSVAFLSPIVSLHPPLGCLLFLGLSEIDADDSKDENENENASVAPILSMLMMNYGNWALGANVETGLMGQCRNWAYGPDETGLMDQCRNWAYGPINWAYGPIWKLGLWATVETGLMGQAKLGLWAKRNWAYGPIWKLGLWARVETELMGQCRNWAYGPSETGLMGQYGNWADGPIWKLG</sequence>
<feature type="compositionally biased region" description="Polar residues" evidence="1">
    <location>
        <begin position="11"/>
        <end position="21"/>
    </location>
</feature>
<dbReference type="AlphaFoldDB" id="A0AAQ3NAZ2"/>